<dbReference type="GO" id="GO:0046872">
    <property type="term" value="F:metal ion binding"/>
    <property type="evidence" value="ECO:0007669"/>
    <property type="project" value="UniProtKB-KW"/>
</dbReference>
<dbReference type="PRINTS" id="PR00998">
    <property type="entry name" value="CRBOXYPTASET"/>
</dbReference>
<sequence length="493" mass="54597">MSDSCYDRLCALDREVAPLGQAMAVMGWDQEVNLPPKGLAARASALAALAGESHRRLSAPEVGEWLAGAEAEGANDEVAAANLRLWREGYDRRTKLPQSFVEEKSKVSSEAKMAWAGARKASDFALFAPLLEKQVELARRQSDYLGYDDHPYDALINLYERGMTTAKLRSLFGSFRAELAEIAAEAVERTKANPSREFTGSFPVEAQQQFNREVAESIGFDFEAGRIDTTTHPFCSGNAPGDTRLTTRYYDHDFSASCFGVLHEAGHGLYDQGLPAEHYPHPAYESVSLGIHESQSRMWENHVGRGLAFWQRWTQRAGELFPQLAGWTPEEMVAAVNRANFSFIRVDADEATYDLHIALRFEIEQALVSGELEVKDVPAAWNSAFKQSFGLEVPDDSKGCLQDIHWAMGGIGYFPTYTLGNLASAQLMEAAMQDESVASGYHAGDTLPLLAWMRERVHRHGSILTPDEIIQKATGKELSPDAFLGHLRTRFLG</sequence>
<name>A0A6B3LCJ9_9BACT</name>
<dbReference type="AlphaFoldDB" id="A0A6B3LCJ9"/>
<evidence type="ECO:0000313" key="5">
    <source>
        <dbReference type="Proteomes" id="UP000475117"/>
    </source>
</evidence>
<dbReference type="PROSITE" id="PS52034">
    <property type="entry name" value="PEPTIDASE_M32"/>
    <property type="match status" value="1"/>
</dbReference>
<feature type="binding site" evidence="2">
    <location>
        <position position="293"/>
    </location>
    <ligand>
        <name>Zn(2+)</name>
        <dbReference type="ChEBI" id="CHEBI:29105"/>
        <note>catalytic</note>
    </ligand>
</feature>
<dbReference type="RefSeq" id="WP_164364037.1">
    <property type="nucleotide sequence ID" value="NZ_CP066776.1"/>
</dbReference>
<evidence type="ECO:0000313" key="4">
    <source>
        <dbReference type="EMBL" id="QQL45234.1"/>
    </source>
</evidence>
<keyword evidence="1 2" id="KW-0479">Metal-binding</keyword>
<dbReference type="InterPro" id="IPR001333">
    <property type="entry name" value="Peptidase_M32_Taq"/>
</dbReference>
<dbReference type="SUPFAM" id="SSF55486">
    <property type="entry name" value="Metalloproteases ('zincins'), catalytic domain"/>
    <property type="match status" value="1"/>
</dbReference>
<keyword evidence="5" id="KW-1185">Reference proteome</keyword>
<comment type="cofactor">
    <cofactor evidence="2">
        <name>Zn(2+)</name>
        <dbReference type="ChEBI" id="CHEBI:29105"/>
    </cofactor>
    <text evidence="2">Binds 1 zinc ion per subunit.</text>
</comment>
<accession>A0A6B3LCJ9</accession>
<evidence type="ECO:0000256" key="3">
    <source>
        <dbReference type="PIRSR" id="PIRSR006615-2"/>
    </source>
</evidence>
<gene>
    <name evidence="4" type="ORF">G3M56_001205</name>
</gene>
<keyword evidence="1" id="KW-0482">Metalloprotease</keyword>
<dbReference type="GO" id="GO:0006508">
    <property type="term" value="P:proteolysis"/>
    <property type="evidence" value="ECO:0007669"/>
    <property type="project" value="UniProtKB-UniRule"/>
</dbReference>
<dbReference type="EC" id="3.4.17.19" evidence="1"/>
<dbReference type="KEGG" id="soa:G3M56_001205"/>
<keyword evidence="1" id="KW-0378">Hydrolase</keyword>
<comment type="function">
    <text evidence="1">Broad specificity carboxypetidase that releases amino acids sequentially from the C-terminus, including neutral, aromatic, polar and basic residues.</text>
</comment>
<dbReference type="PANTHER" id="PTHR34217:SF1">
    <property type="entry name" value="CARBOXYPEPTIDASE 1"/>
    <property type="match status" value="1"/>
</dbReference>
<evidence type="ECO:0000256" key="1">
    <source>
        <dbReference type="PIRNR" id="PIRNR006615"/>
    </source>
</evidence>
<keyword evidence="2" id="KW-0862">Zinc</keyword>
<dbReference type="GO" id="GO:0004181">
    <property type="term" value="F:metallocarboxypeptidase activity"/>
    <property type="evidence" value="ECO:0007669"/>
    <property type="project" value="UniProtKB-UniRule"/>
</dbReference>
<dbReference type="PANTHER" id="PTHR34217">
    <property type="entry name" value="METAL-DEPENDENT CARBOXYPEPTIDASE"/>
    <property type="match status" value="1"/>
</dbReference>
<protein>
    <recommendedName>
        <fullName evidence="1">Metal-dependent carboxypeptidase</fullName>
        <ecNumber evidence="1">3.4.17.19</ecNumber>
    </recommendedName>
</protein>
<keyword evidence="1 4" id="KW-0121">Carboxypeptidase</keyword>
<feature type="binding site" evidence="2">
    <location>
        <position position="267"/>
    </location>
    <ligand>
        <name>Zn(2+)</name>
        <dbReference type="ChEBI" id="CHEBI:29105"/>
        <note>catalytic</note>
    </ligand>
</feature>
<dbReference type="EMBL" id="CP066776">
    <property type="protein sequence ID" value="QQL45234.1"/>
    <property type="molecule type" value="Genomic_DNA"/>
</dbReference>
<dbReference type="Proteomes" id="UP000475117">
    <property type="component" value="Chromosome"/>
</dbReference>
<feature type="binding site" evidence="2">
    <location>
        <position position="263"/>
    </location>
    <ligand>
        <name>Zn(2+)</name>
        <dbReference type="ChEBI" id="CHEBI:29105"/>
        <note>catalytic</note>
    </ligand>
</feature>
<keyword evidence="1" id="KW-0645">Protease</keyword>
<reference evidence="4 5" key="1">
    <citation type="submission" date="2020-12" db="EMBL/GenBank/DDBJ databases">
        <title>Sulforoseuscoccus oceanibium gen. nov., sp. nov., a representative of the phylum Verrucomicrobia with special cytoplasmic membrane, and proposal of Sulforoseuscoccusaceae fam. nov.</title>
        <authorList>
            <person name="Xi F."/>
        </authorList>
    </citation>
    <scope>NUCLEOTIDE SEQUENCE [LARGE SCALE GENOMIC DNA]</scope>
    <source>
        <strain evidence="4 5">T37</strain>
    </source>
</reference>
<comment type="catalytic activity">
    <reaction evidence="1">
        <text>Release of a C-terminal amino acid with broad specificity, except for -Pro.</text>
        <dbReference type="EC" id="3.4.17.19"/>
    </reaction>
</comment>
<comment type="similarity">
    <text evidence="1">Belongs to the peptidase M32 family.</text>
</comment>
<dbReference type="CDD" id="cd06460">
    <property type="entry name" value="M32_Taq"/>
    <property type="match status" value="1"/>
</dbReference>
<proteinExistence type="inferred from homology"/>
<feature type="active site" description="Proton donor/acceptor" evidence="3">
    <location>
        <position position="264"/>
    </location>
</feature>
<organism evidence="4 5">
    <name type="scientific">Sulfuriroseicoccus oceanibius</name>
    <dbReference type="NCBI Taxonomy" id="2707525"/>
    <lineage>
        <taxon>Bacteria</taxon>
        <taxon>Pseudomonadati</taxon>
        <taxon>Verrucomicrobiota</taxon>
        <taxon>Verrucomicrobiia</taxon>
        <taxon>Verrucomicrobiales</taxon>
        <taxon>Verrucomicrobiaceae</taxon>
        <taxon>Sulfuriroseicoccus</taxon>
    </lineage>
</organism>
<dbReference type="PIRSF" id="PIRSF006615">
    <property type="entry name" value="Zn_crbxpep_Taq"/>
    <property type="match status" value="1"/>
</dbReference>
<evidence type="ECO:0000256" key="2">
    <source>
        <dbReference type="PIRSR" id="PIRSR006615-1"/>
    </source>
</evidence>
<dbReference type="Pfam" id="PF02074">
    <property type="entry name" value="Peptidase_M32"/>
    <property type="match status" value="1"/>
</dbReference>
<dbReference type="Gene3D" id="1.10.1370.30">
    <property type="match status" value="1"/>
</dbReference>